<organism evidence="1 2">
    <name type="scientific">Spirosoma endophyticum</name>
    <dbReference type="NCBI Taxonomy" id="662367"/>
    <lineage>
        <taxon>Bacteria</taxon>
        <taxon>Pseudomonadati</taxon>
        <taxon>Bacteroidota</taxon>
        <taxon>Cytophagia</taxon>
        <taxon>Cytophagales</taxon>
        <taxon>Cytophagaceae</taxon>
        <taxon>Spirosoma</taxon>
    </lineage>
</organism>
<reference evidence="1 2" key="1">
    <citation type="submission" date="2016-10" db="EMBL/GenBank/DDBJ databases">
        <authorList>
            <person name="de Groot N.N."/>
        </authorList>
    </citation>
    <scope>NUCLEOTIDE SEQUENCE [LARGE SCALE GENOMIC DNA]</scope>
    <source>
        <strain evidence="1 2">DSM 26130</strain>
    </source>
</reference>
<sequence length="145" mass="16541">MTTCPAKPRPSTLTSTGKNIVLLPTSAVVTIPAVLDYELKAKLKSVSTRIAKGLFCTFSRFDDLKSLALVLGQDARLTDYPVRLFGYEIKVLYRFIWEQEKWRDIYWPPVSKNESRDAVWTFLAQLRVIQERVDVYASRPINGNG</sequence>
<dbReference type="AlphaFoldDB" id="A0A1I1SV15"/>
<protein>
    <submittedName>
        <fullName evidence="1">Uncharacterized protein</fullName>
    </submittedName>
</protein>
<dbReference type="Proteomes" id="UP000198598">
    <property type="component" value="Unassembled WGS sequence"/>
</dbReference>
<accession>A0A1I1SV15</accession>
<evidence type="ECO:0000313" key="1">
    <source>
        <dbReference type="EMBL" id="SFD47753.1"/>
    </source>
</evidence>
<keyword evidence="2" id="KW-1185">Reference proteome</keyword>
<gene>
    <name evidence="1" type="ORF">SAMN05216167_105165</name>
</gene>
<evidence type="ECO:0000313" key="2">
    <source>
        <dbReference type="Proteomes" id="UP000198598"/>
    </source>
</evidence>
<dbReference type="STRING" id="662367.SAMN05216167_105165"/>
<dbReference type="EMBL" id="FOLQ01000005">
    <property type="protein sequence ID" value="SFD47753.1"/>
    <property type="molecule type" value="Genomic_DNA"/>
</dbReference>
<proteinExistence type="predicted"/>
<name>A0A1I1SV15_9BACT</name>